<feature type="domain" description="GPI ethanolamine phosphate transferase 2 C-terminal" evidence="12">
    <location>
        <begin position="536"/>
        <end position="969"/>
    </location>
</feature>
<dbReference type="InterPro" id="IPR045687">
    <property type="entry name" value="PIGG/GPI7_C"/>
</dbReference>
<keyword evidence="5" id="KW-0808">Transferase</keyword>
<feature type="transmembrane region" description="Helical" evidence="11">
    <location>
        <begin position="907"/>
        <end position="932"/>
    </location>
</feature>
<keyword evidence="6 11" id="KW-0812">Transmembrane</keyword>
<feature type="transmembrane region" description="Helical" evidence="11">
    <location>
        <begin position="671"/>
        <end position="691"/>
    </location>
</feature>
<keyword evidence="8 11" id="KW-1133">Transmembrane helix</keyword>
<organism evidence="13 14">
    <name type="scientific">Hevea brasiliensis</name>
    <name type="common">Para rubber tree</name>
    <name type="synonym">Siphonia brasiliensis</name>
    <dbReference type="NCBI Taxonomy" id="3981"/>
    <lineage>
        <taxon>Eukaryota</taxon>
        <taxon>Viridiplantae</taxon>
        <taxon>Streptophyta</taxon>
        <taxon>Embryophyta</taxon>
        <taxon>Tracheophyta</taxon>
        <taxon>Spermatophyta</taxon>
        <taxon>Magnoliopsida</taxon>
        <taxon>eudicotyledons</taxon>
        <taxon>Gunneridae</taxon>
        <taxon>Pentapetalae</taxon>
        <taxon>rosids</taxon>
        <taxon>fabids</taxon>
        <taxon>Malpighiales</taxon>
        <taxon>Euphorbiaceae</taxon>
        <taxon>Crotonoideae</taxon>
        <taxon>Micrandreae</taxon>
        <taxon>Hevea</taxon>
    </lineage>
</organism>
<feature type="transmembrane region" description="Helical" evidence="11">
    <location>
        <begin position="487"/>
        <end position="508"/>
    </location>
</feature>
<dbReference type="EMBL" id="JARPOI010000010">
    <property type="protein sequence ID" value="KAJ9170416.1"/>
    <property type="molecule type" value="Genomic_DNA"/>
</dbReference>
<evidence type="ECO:0000259" key="12">
    <source>
        <dbReference type="Pfam" id="PF19316"/>
    </source>
</evidence>
<feature type="transmembrane region" description="Helical" evidence="11">
    <location>
        <begin position="767"/>
        <end position="785"/>
    </location>
</feature>
<dbReference type="PANTHER" id="PTHR23072:SF0">
    <property type="entry name" value="GPI ETHANOLAMINE PHOSPHATE TRANSFERASE 2"/>
    <property type="match status" value="1"/>
</dbReference>
<feature type="transmembrane region" description="Helical" evidence="11">
    <location>
        <begin position="791"/>
        <end position="810"/>
    </location>
</feature>
<reference evidence="13 14" key="1">
    <citation type="journal article" date="2023" name="Plant Biotechnol. J.">
        <title>Chromosome-level wild Hevea brasiliensis genome provides new tools for genomic-assisted breeding and valuable loci to elevate rubber yield.</title>
        <authorList>
            <person name="Cheng H."/>
            <person name="Song X."/>
            <person name="Hu Y."/>
            <person name="Wu T."/>
            <person name="Yang Q."/>
            <person name="An Z."/>
            <person name="Feng S."/>
            <person name="Deng Z."/>
            <person name="Wu W."/>
            <person name="Zeng X."/>
            <person name="Tu M."/>
            <person name="Wang X."/>
            <person name="Huang H."/>
        </authorList>
    </citation>
    <scope>NUCLEOTIDE SEQUENCE [LARGE SCALE GENOMIC DNA]</scope>
    <source>
        <strain evidence="13">MT/VB/25A 57/8</strain>
    </source>
</reference>
<feature type="transmembrane region" description="Helical" evidence="11">
    <location>
        <begin position="642"/>
        <end position="664"/>
    </location>
</feature>
<comment type="subcellular location">
    <subcellularLocation>
        <location evidence="1">Endoplasmic reticulum membrane</location>
        <topology evidence="1">Multi-pass membrane protein</topology>
    </subcellularLocation>
</comment>
<dbReference type="InterPro" id="IPR002591">
    <property type="entry name" value="Phosphodiest/P_Trfase"/>
</dbReference>
<comment type="similarity">
    <text evidence="3">Belongs to the PIGG/PIGN/PIGO family. PIGG subfamily.</text>
</comment>
<evidence type="ECO:0000256" key="9">
    <source>
        <dbReference type="ARBA" id="ARBA00023136"/>
    </source>
</evidence>
<evidence type="ECO:0000256" key="6">
    <source>
        <dbReference type="ARBA" id="ARBA00022692"/>
    </source>
</evidence>
<evidence type="ECO:0000256" key="2">
    <source>
        <dbReference type="ARBA" id="ARBA00004687"/>
    </source>
</evidence>
<feature type="transmembrane region" description="Helical" evidence="11">
    <location>
        <begin position="12"/>
        <end position="34"/>
    </location>
</feature>
<dbReference type="Pfam" id="PF19316">
    <property type="entry name" value="PIGO_PIGG"/>
    <property type="match status" value="1"/>
</dbReference>
<keyword evidence="4" id="KW-0337">GPI-anchor biosynthesis</keyword>
<feature type="transmembrane region" description="Helical" evidence="11">
    <location>
        <begin position="863"/>
        <end position="886"/>
    </location>
</feature>
<keyword evidence="14" id="KW-1185">Reference proteome</keyword>
<feature type="transmembrane region" description="Helical" evidence="11">
    <location>
        <begin position="560"/>
        <end position="578"/>
    </location>
</feature>
<evidence type="ECO:0000256" key="5">
    <source>
        <dbReference type="ARBA" id="ARBA00022679"/>
    </source>
</evidence>
<accession>A0ABQ9LQZ6</accession>
<feature type="transmembrane region" description="Helical" evidence="11">
    <location>
        <begin position="822"/>
        <end position="851"/>
    </location>
</feature>
<proteinExistence type="inferred from homology"/>
<dbReference type="Proteomes" id="UP001174677">
    <property type="component" value="Chromosome 10"/>
</dbReference>
<evidence type="ECO:0000256" key="4">
    <source>
        <dbReference type="ARBA" id="ARBA00022502"/>
    </source>
</evidence>
<keyword evidence="7" id="KW-0256">Endoplasmic reticulum</keyword>
<feature type="transmembrane region" description="Helical" evidence="11">
    <location>
        <begin position="529"/>
        <end position="548"/>
    </location>
</feature>
<comment type="pathway">
    <text evidence="2">Glycolipid biosynthesis; glycosylphosphatidylinositol-anchor biosynthesis.</text>
</comment>
<evidence type="ECO:0000256" key="1">
    <source>
        <dbReference type="ARBA" id="ARBA00004477"/>
    </source>
</evidence>
<feature type="transmembrane region" description="Helical" evidence="11">
    <location>
        <begin position="947"/>
        <end position="972"/>
    </location>
</feature>
<name>A0ABQ9LQZ6_HEVBR</name>
<feature type="transmembrane region" description="Helical" evidence="11">
    <location>
        <begin position="711"/>
        <end position="731"/>
    </location>
</feature>
<evidence type="ECO:0000313" key="13">
    <source>
        <dbReference type="EMBL" id="KAJ9170416.1"/>
    </source>
</evidence>
<feature type="transmembrane region" description="Helical" evidence="11">
    <location>
        <begin position="599"/>
        <end position="618"/>
    </location>
</feature>
<evidence type="ECO:0000256" key="3">
    <source>
        <dbReference type="ARBA" id="ARBA00005315"/>
    </source>
</evidence>
<dbReference type="InterPro" id="IPR017850">
    <property type="entry name" value="Alkaline_phosphatase_core_sf"/>
</dbReference>
<evidence type="ECO:0000256" key="10">
    <source>
        <dbReference type="ARBA" id="ARBA00023180"/>
    </source>
</evidence>
<evidence type="ECO:0000256" key="11">
    <source>
        <dbReference type="SAM" id="Phobius"/>
    </source>
</evidence>
<comment type="caution">
    <text evidence="13">The sequence shown here is derived from an EMBL/GenBank/DDBJ whole genome shotgun (WGS) entry which is preliminary data.</text>
</comment>
<keyword evidence="9 11" id="KW-0472">Membrane</keyword>
<dbReference type="InterPro" id="IPR037674">
    <property type="entry name" value="PIG-G_N"/>
</dbReference>
<dbReference type="PANTHER" id="PTHR23072">
    <property type="entry name" value="PHOSPHATIDYLINOSITOL GLYCAN-RELATED"/>
    <property type="match status" value="1"/>
</dbReference>
<protein>
    <recommendedName>
        <fullName evidence="12">GPI ethanolamine phosphate transferase 2 C-terminal domain-containing protein</fullName>
    </recommendedName>
</protein>
<evidence type="ECO:0000313" key="14">
    <source>
        <dbReference type="Proteomes" id="UP001174677"/>
    </source>
</evidence>
<dbReference type="Gene3D" id="3.40.720.10">
    <property type="entry name" value="Alkaline Phosphatase, subunit A"/>
    <property type="match status" value="1"/>
</dbReference>
<dbReference type="InterPro" id="IPR039527">
    <property type="entry name" value="PIGG/GPI7"/>
</dbReference>
<dbReference type="SUPFAM" id="SSF53649">
    <property type="entry name" value="Alkaline phosphatase-like"/>
    <property type="match status" value="1"/>
</dbReference>
<dbReference type="CDD" id="cd16024">
    <property type="entry name" value="GPI_EPT_2"/>
    <property type="match status" value="1"/>
</dbReference>
<sequence>MTSTTTSFTKFTFFTVAALVFQITGLSLFVFGFFPVKPALSGVSGWESFFAPGCHSVENQSQTQMEMGLSPYELKSLYQDLSLIPPLFDRLILMVIDGLPAEFVLGKDGQPPRKDLMDAMPYTHSLLSSGMAIGYHAKAAPPTVTMPRLKAMVSGAIGGFLDVAFNFNTQALLDDNLLGQFLRIGWKMVMLGDETWLKLFPGLFVRHDGVSSFFVKDTVQVDKNVSRHLENELSRDDWNLLVLHYLGLDHVGHIGGRSSSLMGPKLLEMDEVVKMIHLSTIQTHDNDRGRTLLVVVSDHGMTESGNHGGSSYEETDSLALFIGLKNQVSISHYASATHNSILQVDIAPTLALLYGVPIPKNNVGVLISGTFDCLTDHQQLRALELNSWQLYRLVEAQLPGLSCGDFSCSGFIDDLGSGSGECSGSMEKILRCLFMNAANLHNSWKYKKETGFESREDYRSTVTAYHEFLKTASEWLSRRVTDKPVPLLAFGVVAMALSCLIFLGLITCMSREVYTGEKQHLSGSSNSKIRWCLDEAFILGVVLILVMSMGSSSMVEEEQYIWNFVISTLYLLLLRKAVQSHSGRSGSALFLKAQNKRSDFQLCAIFLLLISGRILRGWHQGGVNWTHLPDISKWLEQAGSNLIRSIQLTSGLLMMGLGLFALFLFVTNTKLVRVVALFFLISGFLVLWHIMEYQDNEFVSSDYHATLLAQIIYATLGVGTIGFVVALPWLMPIQISSTYSKHKINSSTLVSVDIQYKFPLLEFRDSSYLIGLAYMLCWCLLQLLLQQPINSMPIFLLLMQIFTSMLYYSSSGPQNKEWLEVALLYYVGMAGHFALGNSNTLATIDVAGAFIGLSSHSTLLSGILMFIITYTSPMLVLLSMVMYISVKDTSYLAIPQSVDLEQFLKMMLGFPCLVPLGLNSILLTAYTVVLLLMRNHLFVWSVFSPKYLYVCTTTVCIYIGVFVVAATEIYIYMVIAFRSKIQVSISNGIL</sequence>
<keyword evidence="10" id="KW-0325">Glycoprotein</keyword>
<evidence type="ECO:0000256" key="8">
    <source>
        <dbReference type="ARBA" id="ARBA00022989"/>
    </source>
</evidence>
<dbReference type="Pfam" id="PF01663">
    <property type="entry name" value="Phosphodiest"/>
    <property type="match status" value="1"/>
</dbReference>
<gene>
    <name evidence="13" type="ORF">P3X46_018525</name>
</gene>
<evidence type="ECO:0000256" key="7">
    <source>
        <dbReference type="ARBA" id="ARBA00022824"/>
    </source>
</evidence>